<comment type="caution">
    <text evidence="10">Lacks conserved residue(s) required for the propagation of feature annotation.</text>
</comment>
<keyword evidence="7 10" id="KW-0067">ATP-binding</keyword>
<sequence length="303" mass="32883">MSVPERVVTVVGPTAAGKSSLAVALAERLGAAEIVNADSMQLYRGMDIGTAKPSAAERAGVPHHLFDVLDVTESAAVAEFQTWARAAIADCHRRGVTPIVVGGSALYVRAVLDRLDFPGTDPDVRDRWKAALATRGAEDLHAELAERDPAAAAQILPTNERRLVRALEVIELTGEPFVATMPAYDSVFGGLTMLGLDVPRPILDVRLAARVDAMWAAGFVDEVRALRDAGLEDGFTASRALGYQQILAYLRGEMSEDEAREATVTGTRKFARRQDRLFRKDPRIHWLPYDADDLVDQALKLVG</sequence>
<dbReference type="GO" id="GO:0005524">
    <property type="term" value="F:ATP binding"/>
    <property type="evidence" value="ECO:0007669"/>
    <property type="project" value="UniProtKB-UniRule"/>
</dbReference>
<dbReference type="AlphaFoldDB" id="A0A5M4FGA6"/>
<accession>A0A5M4FGA6</accession>
<comment type="similarity">
    <text evidence="3 10 13">Belongs to the IPP transferase family.</text>
</comment>
<dbReference type="HAMAP" id="MF_00185">
    <property type="entry name" value="IPP_trans"/>
    <property type="match status" value="1"/>
</dbReference>
<comment type="function">
    <text evidence="2 10 12">Catalyzes the transfer of a dimethylallyl group onto the adenine at position 37 in tRNAs that read codons beginning with uridine, leading to the formation of N6-(dimethylallyl)adenosine (i(6)A).</text>
</comment>
<dbReference type="Gene3D" id="1.10.20.140">
    <property type="match status" value="1"/>
</dbReference>
<dbReference type="EMBL" id="SDPQ02000002">
    <property type="protein sequence ID" value="KAA1398166.1"/>
    <property type="molecule type" value="Genomic_DNA"/>
</dbReference>
<dbReference type="PANTHER" id="PTHR11088:SF60">
    <property type="entry name" value="TRNA DIMETHYLALLYLTRANSFERASE"/>
    <property type="match status" value="1"/>
</dbReference>
<evidence type="ECO:0000256" key="13">
    <source>
        <dbReference type="RuleBase" id="RU003785"/>
    </source>
</evidence>
<evidence type="ECO:0000256" key="11">
    <source>
        <dbReference type="RuleBase" id="RU003783"/>
    </source>
</evidence>
<dbReference type="RefSeq" id="WP_149689596.1">
    <property type="nucleotide sequence ID" value="NZ_SDPQ02000002.1"/>
</dbReference>
<evidence type="ECO:0000313" key="14">
    <source>
        <dbReference type="EMBL" id="KAA1398166.1"/>
    </source>
</evidence>
<dbReference type="EC" id="2.5.1.75" evidence="10"/>
<feature type="region of interest" description="Interaction with substrate tRNA" evidence="10">
    <location>
        <begin position="38"/>
        <end position="41"/>
    </location>
</feature>
<dbReference type="FunFam" id="1.10.20.140:FF:000001">
    <property type="entry name" value="tRNA dimethylallyltransferase"/>
    <property type="match status" value="1"/>
</dbReference>
<evidence type="ECO:0000256" key="1">
    <source>
        <dbReference type="ARBA" id="ARBA00001946"/>
    </source>
</evidence>
<dbReference type="Gene3D" id="3.40.50.300">
    <property type="entry name" value="P-loop containing nucleotide triphosphate hydrolases"/>
    <property type="match status" value="1"/>
</dbReference>
<organism evidence="14 15">
    <name type="scientific">Aeromicrobium ginsengisoli</name>
    <dbReference type="NCBI Taxonomy" id="363867"/>
    <lineage>
        <taxon>Bacteria</taxon>
        <taxon>Bacillati</taxon>
        <taxon>Actinomycetota</taxon>
        <taxon>Actinomycetes</taxon>
        <taxon>Propionibacteriales</taxon>
        <taxon>Nocardioidaceae</taxon>
        <taxon>Aeromicrobium</taxon>
    </lineage>
</organism>
<dbReference type="InterPro" id="IPR018022">
    <property type="entry name" value="IPT"/>
</dbReference>
<evidence type="ECO:0000256" key="3">
    <source>
        <dbReference type="ARBA" id="ARBA00005842"/>
    </source>
</evidence>
<dbReference type="OrthoDB" id="9776390at2"/>
<dbReference type="Proteomes" id="UP000380867">
    <property type="component" value="Unassembled WGS sequence"/>
</dbReference>
<feature type="binding site" evidence="10">
    <location>
        <begin position="12"/>
        <end position="19"/>
    </location>
    <ligand>
        <name>ATP</name>
        <dbReference type="ChEBI" id="CHEBI:30616"/>
    </ligand>
</feature>
<dbReference type="NCBIfam" id="TIGR00174">
    <property type="entry name" value="miaA"/>
    <property type="match status" value="1"/>
</dbReference>
<keyword evidence="6 10" id="KW-0547">Nucleotide-binding</keyword>
<name>A0A5M4FGA6_9ACTN</name>
<comment type="cofactor">
    <cofactor evidence="1 10">
        <name>Mg(2+)</name>
        <dbReference type="ChEBI" id="CHEBI:18420"/>
    </cofactor>
</comment>
<feature type="site" description="Interaction with substrate tRNA" evidence="10">
    <location>
        <position position="104"/>
    </location>
</feature>
<evidence type="ECO:0000256" key="8">
    <source>
        <dbReference type="ARBA" id="ARBA00022842"/>
    </source>
</evidence>
<evidence type="ECO:0000256" key="12">
    <source>
        <dbReference type="RuleBase" id="RU003784"/>
    </source>
</evidence>
<evidence type="ECO:0000256" key="7">
    <source>
        <dbReference type="ARBA" id="ARBA00022840"/>
    </source>
</evidence>
<dbReference type="InterPro" id="IPR027417">
    <property type="entry name" value="P-loop_NTPase"/>
</dbReference>
<feature type="binding site" evidence="10">
    <location>
        <begin position="14"/>
        <end position="19"/>
    </location>
    <ligand>
        <name>substrate</name>
    </ligand>
</feature>
<proteinExistence type="inferred from homology"/>
<keyword evidence="8 10" id="KW-0460">Magnesium</keyword>
<gene>
    <name evidence="10 14" type="primary">miaA</name>
    <name evidence="14" type="ORF">ESP70_012640</name>
</gene>
<feature type="site" description="Interaction with substrate tRNA" evidence="10">
    <location>
        <position position="125"/>
    </location>
</feature>
<comment type="catalytic activity">
    <reaction evidence="9 10 11">
        <text>adenosine(37) in tRNA + dimethylallyl diphosphate = N(6)-dimethylallyladenosine(37) in tRNA + diphosphate</text>
        <dbReference type="Rhea" id="RHEA:26482"/>
        <dbReference type="Rhea" id="RHEA-COMP:10162"/>
        <dbReference type="Rhea" id="RHEA-COMP:10375"/>
        <dbReference type="ChEBI" id="CHEBI:33019"/>
        <dbReference type="ChEBI" id="CHEBI:57623"/>
        <dbReference type="ChEBI" id="CHEBI:74411"/>
        <dbReference type="ChEBI" id="CHEBI:74415"/>
        <dbReference type="EC" id="2.5.1.75"/>
    </reaction>
</comment>
<dbReference type="InterPro" id="IPR039657">
    <property type="entry name" value="Dimethylallyltransferase"/>
</dbReference>
<dbReference type="SUPFAM" id="SSF52540">
    <property type="entry name" value="P-loop containing nucleoside triphosphate hydrolases"/>
    <property type="match status" value="1"/>
</dbReference>
<evidence type="ECO:0000256" key="4">
    <source>
        <dbReference type="ARBA" id="ARBA00022679"/>
    </source>
</evidence>
<dbReference type="Pfam" id="PF01715">
    <property type="entry name" value="IPPT"/>
    <property type="match status" value="1"/>
</dbReference>
<keyword evidence="4 10" id="KW-0808">Transferase</keyword>
<reference evidence="14" key="1">
    <citation type="submission" date="2019-09" db="EMBL/GenBank/DDBJ databases">
        <authorList>
            <person name="Li J."/>
        </authorList>
    </citation>
    <scope>NUCLEOTIDE SEQUENCE [LARGE SCALE GENOMIC DNA]</scope>
    <source>
        <strain evidence="14">JCM 14732</strain>
    </source>
</reference>
<dbReference type="GO" id="GO:0006400">
    <property type="term" value="P:tRNA modification"/>
    <property type="evidence" value="ECO:0007669"/>
    <property type="project" value="TreeGrafter"/>
</dbReference>
<protein>
    <recommendedName>
        <fullName evidence="10">tRNA dimethylallyltransferase</fullName>
        <ecNumber evidence="10">2.5.1.75</ecNumber>
    </recommendedName>
    <alternativeName>
        <fullName evidence="10">Dimethylallyl diphosphate:tRNA dimethylallyltransferase</fullName>
        <shortName evidence="10">DMAPP:tRNA dimethylallyltransferase</shortName>
        <shortName evidence="10">DMATase</shortName>
    </alternativeName>
    <alternativeName>
        <fullName evidence="10">Isopentenyl-diphosphate:tRNA isopentenyltransferase</fullName>
        <shortName evidence="10">IPP transferase</shortName>
        <shortName evidence="10">IPPT</shortName>
        <shortName evidence="10">IPTase</shortName>
    </alternativeName>
</protein>
<evidence type="ECO:0000256" key="5">
    <source>
        <dbReference type="ARBA" id="ARBA00022694"/>
    </source>
</evidence>
<dbReference type="GO" id="GO:0052381">
    <property type="term" value="F:tRNA dimethylallyltransferase activity"/>
    <property type="evidence" value="ECO:0007669"/>
    <property type="project" value="UniProtKB-UniRule"/>
</dbReference>
<comment type="subunit">
    <text evidence="10">Monomer.</text>
</comment>
<evidence type="ECO:0000313" key="15">
    <source>
        <dbReference type="Proteomes" id="UP000380867"/>
    </source>
</evidence>
<dbReference type="PANTHER" id="PTHR11088">
    <property type="entry name" value="TRNA DIMETHYLALLYLTRANSFERASE"/>
    <property type="match status" value="1"/>
</dbReference>
<evidence type="ECO:0000256" key="2">
    <source>
        <dbReference type="ARBA" id="ARBA00003213"/>
    </source>
</evidence>
<keyword evidence="15" id="KW-1185">Reference proteome</keyword>
<evidence type="ECO:0000256" key="6">
    <source>
        <dbReference type="ARBA" id="ARBA00022741"/>
    </source>
</evidence>
<evidence type="ECO:0000256" key="9">
    <source>
        <dbReference type="ARBA" id="ARBA00049563"/>
    </source>
</evidence>
<evidence type="ECO:0000256" key="10">
    <source>
        <dbReference type="HAMAP-Rule" id="MF_00185"/>
    </source>
</evidence>
<keyword evidence="5 10" id="KW-0819">tRNA processing</keyword>
<comment type="caution">
    <text evidence="14">The sequence shown here is derived from an EMBL/GenBank/DDBJ whole genome shotgun (WGS) entry which is preliminary data.</text>
</comment>